<accession>A0A7X1ZBS8</accession>
<feature type="region of interest" description="Disordered" evidence="1">
    <location>
        <begin position="102"/>
        <end position="140"/>
    </location>
</feature>
<protein>
    <submittedName>
        <fullName evidence="2">DUF1491 family protein</fullName>
    </submittedName>
</protein>
<dbReference type="AlphaFoldDB" id="A0A7X1ZBS8"/>
<dbReference type="EMBL" id="WIVE01000006">
    <property type="protein sequence ID" value="MQX35654.1"/>
    <property type="molecule type" value="Genomic_DNA"/>
</dbReference>
<dbReference type="Pfam" id="PF07372">
    <property type="entry name" value="DUF1491"/>
    <property type="match status" value="1"/>
</dbReference>
<name>A0A7X1ZBS8_9PROT</name>
<sequence length="140" mass="14826">MRSRLLVARLTAGLRARAILRVVETRGGFGAVLRRGDETAGDLLLRIAAPDGTVDLYAPATLADGTAGWMRLGQPGYADAAAADAAIARASTRDPDLWVLDLEPSPPGFPLDEPVTDGRPTAEPDPTLAAAEALFRPRRR</sequence>
<gene>
    <name evidence="2" type="ORF">GHC57_03895</name>
</gene>
<proteinExistence type="predicted"/>
<evidence type="ECO:0000313" key="3">
    <source>
        <dbReference type="Proteomes" id="UP000434582"/>
    </source>
</evidence>
<comment type="caution">
    <text evidence="2">The sequence shown here is derived from an EMBL/GenBank/DDBJ whole genome shotgun (WGS) entry which is preliminary data.</text>
</comment>
<organism evidence="2 3">
    <name type="scientific">Roseospira navarrensis</name>
    <dbReference type="NCBI Taxonomy" id="140058"/>
    <lineage>
        <taxon>Bacteria</taxon>
        <taxon>Pseudomonadati</taxon>
        <taxon>Pseudomonadota</taxon>
        <taxon>Alphaproteobacteria</taxon>
        <taxon>Rhodospirillales</taxon>
        <taxon>Rhodospirillaceae</taxon>
        <taxon>Roseospira</taxon>
    </lineage>
</organism>
<reference evidence="2 3" key="1">
    <citation type="submission" date="2019-10" db="EMBL/GenBank/DDBJ databases">
        <title>Draft whole-genome sequence of the purple nonsulfur photosynthetic bacterium Roseospira navarrensis DSM 15114.</title>
        <authorList>
            <person name="Kyndt J.A."/>
            <person name="Meyer T.E."/>
        </authorList>
    </citation>
    <scope>NUCLEOTIDE SEQUENCE [LARGE SCALE GENOMIC DNA]</scope>
    <source>
        <strain evidence="2 3">DSM 15114</strain>
    </source>
</reference>
<dbReference type="Proteomes" id="UP000434582">
    <property type="component" value="Unassembled WGS sequence"/>
</dbReference>
<dbReference type="Gene3D" id="3.40.1530.20">
    <property type="entry name" value="Protein of unknown function (DUF1491)"/>
    <property type="match status" value="1"/>
</dbReference>
<dbReference type="InterPro" id="IPR009964">
    <property type="entry name" value="DUF1491"/>
</dbReference>
<evidence type="ECO:0000313" key="2">
    <source>
        <dbReference type="EMBL" id="MQX35654.1"/>
    </source>
</evidence>
<evidence type="ECO:0000256" key="1">
    <source>
        <dbReference type="SAM" id="MobiDB-lite"/>
    </source>
</evidence>
<keyword evidence="3" id="KW-1185">Reference proteome</keyword>